<keyword evidence="2" id="KW-1185">Reference proteome</keyword>
<organism evidence="1 2">
    <name type="scientific">Thelohanellus kitauei</name>
    <name type="common">Myxosporean</name>
    <dbReference type="NCBI Taxonomy" id="669202"/>
    <lineage>
        <taxon>Eukaryota</taxon>
        <taxon>Metazoa</taxon>
        <taxon>Cnidaria</taxon>
        <taxon>Myxozoa</taxon>
        <taxon>Myxosporea</taxon>
        <taxon>Bivalvulida</taxon>
        <taxon>Platysporina</taxon>
        <taxon>Myxobolidae</taxon>
        <taxon>Thelohanellus</taxon>
    </lineage>
</organism>
<reference evidence="1 2" key="1">
    <citation type="journal article" date="2014" name="Genome Biol. Evol.">
        <title>The genome of the myxosporean Thelohanellus kitauei shows adaptations to nutrient acquisition within its fish host.</title>
        <authorList>
            <person name="Yang Y."/>
            <person name="Xiong J."/>
            <person name="Zhou Z."/>
            <person name="Huo F."/>
            <person name="Miao W."/>
            <person name="Ran C."/>
            <person name="Liu Y."/>
            <person name="Zhang J."/>
            <person name="Feng J."/>
            <person name="Wang M."/>
            <person name="Wang M."/>
            <person name="Wang L."/>
            <person name="Yao B."/>
        </authorList>
    </citation>
    <scope>NUCLEOTIDE SEQUENCE [LARGE SCALE GENOMIC DNA]</scope>
    <source>
        <strain evidence="1">Wuqing</strain>
    </source>
</reference>
<accession>A0A0C2MPM0</accession>
<dbReference type="AlphaFoldDB" id="A0A0C2MPM0"/>
<dbReference type="EMBL" id="JWZT01003563">
    <property type="protein sequence ID" value="KII66300.1"/>
    <property type="molecule type" value="Genomic_DNA"/>
</dbReference>
<evidence type="ECO:0000313" key="2">
    <source>
        <dbReference type="Proteomes" id="UP000031668"/>
    </source>
</evidence>
<comment type="caution">
    <text evidence="1">The sequence shown here is derived from an EMBL/GenBank/DDBJ whole genome shotgun (WGS) entry which is preliminary data.</text>
</comment>
<dbReference type="OrthoDB" id="425619at2759"/>
<name>A0A0C2MPM0_THEKT</name>
<proteinExistence type="predicted"/>
<sequence length="166" mass="18924">MLSLNHKVVKELVDLKLVGKDFDHIVRYLDSRYCRKLTEVEAQIILGSRIQGQDESIQDNAADVQKLVYTAFPSASESQTLFYFTNGIRNIHVKRDLLKSRLDSIWDAVEAASRAQSVEDSLGDDGRANICAMTRTNQSPESQKIQILENKIEPFNQELSELRIRN</sequence>
<gene>
    <name evidence="1" type="ORF">RF11_14731</name>
</gene>
<dbReference type="Proteomes" id="UP000031668">
    <property type="component" value="Unassembled WGS sequence"/>
</dbReference>
<protein>
    <submittedName>
        <fullName evidence="1">Uncharacterized protein</fullName>
    </submittedName>
</protein>
<evidence type="ECO:0000313" key="1">
    <source>
        <dbReference type="EMBL" id="KII66300.1"/>
    </source>
</evidence>